<reference evidence="2 3" key="1">
    <citation type="submission" date="2023-02" db="EMBL/GenBank/DDBJ databases">
        <title>LHISI_Scaffold_Assembly.</title>
        <authorList>
            <person name="Stuart O.P."/>
            <person name="Cleave R."/>
            <person name="Magrath M.J.L."/>
            <person name="Mikheyev A.S."/>
        </authorList>
    </citation>
    <scope>NUCLEOTIDE SEQUENCE [LARGE SCALE GENOMIC DNA]</scope>
    <source>
        <strain evidence="2">Daus_M_001</strain>
        <tissue evidence="2">Leg muscle</tissue>
    </source>
</reference>
<proteinExistence type="predicted"/>
<sequence>MNGTKNLKFQHKWLSWREWLVYSKLHNSAYCKYCVLFPPNGVDKQELSTGKLISESFNRRKHALEVFDNHEKAMYHNNCKQDAQNFVAVHTNVRNPINIDLNKALEMEMKTNRESLAYHKDCAVLRAARGHRDNGRLSPDVNSPGNEGNFREMLRFREDSGDLVLSNYLNNSSSNATYIIWRTQNEILSSCGKIITSKVFEQVNSAKFFGILCDETPDIATKEQMSLCVRYFDINEKTPKEDLLMFVRVNDVTGKGLSNVILKSLHEKGVCTEFLRGQGYDGASAISGVTNGELKHIGCIPPTALYVQCRYHALNLSVCDACSVPSIRNFTSTILKVYDFFNTPKRQAVLH</sequence>
<dbReference type="Proteomes" id="UP001159363">
    <property type="component" value="Chromosome 13"/>
</dbReference>
<comment type="caution">
    <text evidence="2">The sequence shown here is derived from an EMBL/GenBank/DDBJ whole genome shotgun (WGS) entry which is preliminary data.</text>
</comment>
<accession>A0ABQ9GD33</accession>
<evidence type="ECO:0000313" key="3">
    <source>
        <dbReference type="Proteomes" id="UP001159363"/>
    </source>
</evidence>
<gene>
    <name evidence="2" type="ORF">PR048_030928</name>
</gene>
<evidence type="ECO:0000313" key="2">
    <source>
        <dbReference type="EMBL" id="KAJ8869353.1"/>
    </source>
</evidence>
<dbReference type="InterPro" id="IPR025398">
    <property type="entry name" value="DUF4371"/>
</dbReference>
<keyword evidence="3" id="KW-1185">Reference proteome</keyword>
<protein>
    <recommendedName>
        <fullName evidence="1">DUF4371 domain-containing protein</fullName>
    </recommendedName>
</protein>
<dbReference type="PANTHER" id="PTHR45749:SF21">
    <property type="entry name" value="DUF4371 DOMAIN-CONTAINING PROTEIN"/>
    <property type="match status" value="1"/>
</dbReference>
<organism evidence="2 3">
    <name type="scientific">Dryococelus australis</name>
    <dbReference type="NCBI Taxonomy" id="614101"/>
    <lineage>
        <taxon>Eukaryota</taxon>
        <taxon>Metazoa</taxon>
        <taxon>Ecdysozoa</taxon>
        <taxon>Arthropoda</taxon>
        <taxon>Hexapoda</taxon>
        <taxon>Insecta</taxon>
        <taxon>Pterygota</taxon>
        <taxon>Neoptera</taxon>
        <taxon>Polyneoptera</taxon>
        <taxon>Phasmatodea</taxon>
        <taxon>Verophasmatodea</taxon>
        <taxon>Anareolatae</taxon>
        <taxon>Phasmatidae</taxon>
        <taxon>Eurycanthinae</taxon>
        <taxon>Dryococelus</taxon>
    </lineage>
</organism>
<dbReference type="EMBL" id="JARBHB010000014">
    <property type="protein sequence ID" value="KAJ8869353.1"/>
    <property type="molecule type" value="Genomic_DNA"/>
</dbReference>
<name>A0ABQ9GD33_9NEOP</name>
<evidence type="ECO:0000259" key="1">
    <source>
        <dbReference type="Pfam" id="PF14291"/>
    </source>
</evidence>
<dbReference type="Pfam" id="PF14291">
    <property type="entry name" value="DUF4371"/>
    <property type="match status" value="1"/>
</dbReference>
<feature type="domain" description="DUF4371" evidence="1">
    <location>
        <begin position="140"/>
        <end position="292"/>
    </location>
</feature>
<dbReference type="PANTHER" id="PTHR45749">
    <property type="match status" value="1"/>
</dbReference>